<accession>A0A8H3FXQ0</accession>
<comment type="caution">
    <text evidence="2">The sequence shown here is derived from an EMBL/GenBank/DDBJ whole genome shotgun (WGS) entry which is preliminary data.</text>
</comment>
<keyword evidence="3" id="KW-1185">Reference proteome</keyword>
<dbReference type="EMBL" id="CAJPDR010000338">
    <property type="protein sequence ID" value="CAF9932868.1"/>
    <property type="molecule type" value="Genomic_DNA"/>
</dbReference>
<evidence type="ECO:0000256" key="1">
    <source>
        <dbReference type="SAM" id="MobiDB-lite"/>
    </source>
</evidence>
<feature type="region of interest" description="Disordered" evidence="1">
    <location>
        <begin position="1"/>
        <end position="20"/>
    </location>
</feature>
<dbReference type="OrthoDB" id="5393467at2759"/>
<gene>
    <name evidence="2" type="ORF">ALECFALPRED_005397</name>
</gene>
<evidence type="ECO:0000313" key="2">
    <source>
        <dbReference type="EMBL" id="CAF9932868.1"/>
    </source>
</evidence>
<organism evidence="2 3">
    <name type="scientific">Alectoria fallacina</name>
    <dbReference type="NCBI Taxonomy" id="1903189"/>
    <lineage>
        <taxon>Eukaryota</taxon>
        <taxon>Fungi</taxon>
        <taxon>Dikarya</taxon>
        <taxon>Ascomycota</taxon>
        <taxon>Pezizomycotina</taxon>
        <taxon>Lecanoromycetes</taxon>
        <taxon>OSLEUM clade</taxon>
        <taxon>Lecanoromycetidae</taxon>
        <taxon>Lecanorales</taxon>
        <taxon>Lecanorineae</taxon>
        <taxon>Parmeliaceae</taxon>
        <taxon>Alectoria</taxon>
    </lineage>
</organism>
<reference evidence="2" key="1">
    <citation type="submission" date="2021-03" db="EMBL/GenBank/DDBJ databases">
        <authorList>
            <person name="Tagirdzhanova G."/>
        </authorList>
    </citation>
    <scope>NUCLEOTIDE SEQUENCE</scope>
</reference>
<dbReference type="Proteomes" id="UP000664203">
    <property type="component" value="Unassembled WGS sequence"/>
</dbReference>
<sequence>MMVRDSGSDDNGYSPGDQDPYTGQLLIDALEAAVYLAPATSSSRNNLLRNLDHWYETVRNMDGTRNWWQDVPQINGKPTGAGLTNLIVNKTFACGESVKGVTSLPRACL</sequence>
<name>A0A8H3FXQ0_9LECA</name>
<protein>
    <submittedName>
        <fullName evidence="2">Uncharacterized protein</fullName>
    </submittedName>
</protein>
<dbReference type="AlphaFoldDB" id="A0A8H3FXQ0"/>
<proteinExistence type="predicted"/>
<evidence type="ECO:0000313" key="3">
    <source>
        <dbReference type="Proteomes" id="UP000664203"/>
    </source>
</evidence>